<keyword evidence="1" id="KW-0812">Transmembrane</keyword>
<keyword evidence="3" id="KW-1185">Reference proteome</keyword>
<accession>A0A830EQ39</accession>
<dbReference type="Pfam" id="PF24365">
    <property type="entry name" value="DUF7521"/>
    <property type="match status" value="1"/>
</dbReference>
<dbReference type="AlphaFoldDB" id="A0A830EQ39"/>
<organism evidence="2 3">
    <name type="scientific">Halobellus salinus</name>
    <dbReference type="NCBI Taxonomy" id="931585"/>
    <lineage>
        <taxon>Archaea</taxon>
        <taxon>Methanobacteriati</taxon>
        <taxon>Methanobacteriota</taxon>
        <taxon>Stenosarchaea group</taxon>
        <taxon>Halobacteria</taxon>
        <taxon>Halobacteriales</taxon>
        <taxon>Haloferacaceae</taxon>
        <taxon>Halobellus</taxon>
    </lineage>
</organism>
<feature type="transmembrane region" description="Helical" evidence="1">
    <location>
        <begin position="41"/>
        <end position="61"/>
    </location>
</feature>
<evidence type="ECO:0000313" key="2">
    <source>
        <dbReference type="EMBL" id="GGJ06056.1"/>
    </source>
</evidence>
<feature type="transmembrane region" description="Helical" evidence="1">
    <location>
        <begin position="73"/>
        <end position="91"/>
    </location>
</feature>
<evidence type="ECO:0000256" key="1">
    <source>
        <dbReference type="SAM" id="Phobius"/>
    </source>
</evidence>
<reference evidence="2" key="2">
    <citation type="submission" date="2020-09" db="EMBL/GenBank/DDBJ databases">
        <authorList>
            <person name="Sun Q."/>
            <person name="Ohkuma M."/>
        </authorList>
    </citation>
    <scope>NUCLEOTIDE SEQUENCE</scope>
    <source>
        <strain evidence="2">JCM 14359</strain>
    </source>
</reference>
<keyword evidence="1" id="KW-0472">Membrane</keyword>
<evidence type="ECO:0000313" key="3">
    <source>
        <dbReference type="Proteomes" id="UP000653099"/>
    </source>
</evidence>
<reference evidence="2" key="1">
    <citation type="journal article" date="2014" name="Int. J. Syst. Evol. Microbiol.">
        <title>Complete genome sequence of Corynebacterium casei LMG S-19264T (=DSM 44701T), isolated from a smear-ripened cheese.</title>
        <authorList>
            <consortium name="US DOE Joint Genome Institute (JGI-PGF)"/>
            <person name="Walter F."/>
            <person name="Albersmeier A."/>
            <person name="Kalinowski J."/>
            <person name="Ruckert C."/>
        </authorList>
    </citation>
    <scope>NUCLEOTIDE SEQUENCE</scope>
    <source>
        <strain evidence="2">JCM 14359</strain>
    </source>
</reference>
<feature type="transmembrane region" description="Helical" evidence="1">
    <location>
        <begin position="6"/>
        <end position="29"/>
    </location>
</feature>
<keyword evidence="1" id="KW-1133">Transmembrane helix</keyword>
<name>A0A830EQ39_9EURY</name>
<proteinExistence type="predicted"/>
<dbReference type="RefSeq" id="WP_188786759.1">
    <property type="nucleotide sequence ID" value="NZ_BMOC01000007.1"/>
</dbReference>
<protein>
    <submittedName>
        <fullName evidence="2">Uncharacterized protein</fullName>
    </submittedName>
</protein>
<dbReference type="Proteomes" id="UP000653099">
    <property type="component" value="Unassembled WGS sequence"/>
</dbReference>
<dbReference type="InterPro" id="IPR055943">
    <property type="entry name" value="DUF7521"/>
</dbReference>
<gene>
    <name evidence="2" type="ORF">GCM10008995_14930</name>
</gene>
<comment type="caution">
    <text evidence="2">The sequence shown here is derived from an EMBL/GenBank/DDBJ whole genome shotgun (WGS) entry which is preliminary data.</text>
</comment>
<sequence>MPVIEPAHVLLVTAAATAVVGAVVAWLAYQGYRRNDSQAMRFLAVGLVGITVVPFILNYGVAPVVGVSDATTLLAVLLANIAGLLSILYSLDGT</sequence>
<dbReference type="EMBL" id="BMOC01000007">
    <property type="protein sequence ID" value="GGJ06056.1"/>
    <property type="molecule type" value="Genomic_DNA"/>
</dbReference>
<dbReference type="OrthoDB" id="221164at2157"/>